<evidence type="ECO:0000256" key="2">
    <source>
        <dbReference type="ARBA" id="ARBA00022475"/>
    </source>
</evidence>
<evidence type="ECO:0000256" key="1">
    <source>
        <dbReference type="ARBA" id="ARBA00004651"/>
    </source>
</evidence>
<dbReference type="EMBL" id="JANIEK010000002">
    <property type="protein sequence ID" value="MCT4794109.1"/>
    <property type="molecule type" value="Genomic_DNA"/>
</dbReference>
<dbReference type="Pfam" id="PF00753">
    <property type="entry name" value="Lactamase_B"/>
    <property type="match status" value="1"/>
</dbReference>
<keyword evidence="2" id="KW-1003">Cell membrane</keyword>
<feature type="transmembrane region" description="Helical" evidence="6">
    <location>
        <begin position="410"/>
        <end position="429"/>
    </location>
</feature>
<dbReference type="InterPro" id="IPR052159">
    <property type="entry name" value="Competence_DNA_uptake"/>
</dbReference>
<evidence type="ECO:0000313" key="8">
    <source>
        <dbReference type="EMBL" id="MCT4794109.1"/>
    </source>
</evidence>
<protein>
    <submittedName>
        <fullName evidence="8">DNA internalization-related competence protein ComEC/Rec2</fullName>
    </submittedName>
</protein>
<dbReference type="NCBIfam" id="TIGR00361">
    <property type="entry name" value="ComEC_Rec2"/>
    <property type="match status" value="1"/>
</dbReference>
<feature type="transmembrane region" description="Helical" evidence="6">
    <location>
        <begin position="322"/>
        <end position="342"/>
    </location>
</feature>
<feature type="transmembrane region" description="Helical" evidence="6">
    <location>
        <begin position="239"/>
        <end position="256"/>
    </location>
</feature>
<dbReference type="SUPFAM" id="SSF56281">
    <property type="entry name" value="Metallo-hydrolase/oxidoreductase"/>
    <property type="match status" value="1"/>
</dbReference>
<keyword evidence="9" id="KW-1185">Reference proteome</keyword>
<feature type="transmembrane region" description="Helical" evidence="6">
    <location>
        <begin position="285"/>
        <end position="302"/>
    </location>
</feature>
<feature type="transmembrane region" description="Helical" evidence="6">
    <location>
        <begin position="206"/>
        <end position="227"/>
    </location>
</feature>
<gene>
    <name evidence="8" type="ORF">NQG31_01060</name>
</gene>
<dbReference type="CDD" id="cd07731">
    <property type="entry name" value="ComA-like_MBL-fold"/>
    <property type="match status" value="1"/>
</dbReference>
<dbReference type="PANTHER" id="PTHR30619">
    <property type="entry name" value="DNA INTERNALIZATION/COMPETENCE PROTEIN COMEC/REC2"/>
    <property type="match status" value="1"/>
</dbReference>
<dbReference type="InterPro" id="IPR036866">
    <property type="entry name" value="RibonucZ/Hydroxyglut_hydro"/>
</dbReference>
<sequence>MPLFPLLPISLLIAWTHDVLVLSVVLFLLLLASWRGQAVSTYCGAIVLALLVFWHDEPPEISTGERVLFSIESRRDNGRSVRLYGETSGANGVLVGRDVALGRPGETCLVTFEPDAFAPLRNVGGFDEMAWAKGAGLSFKGRQVTVHACRPTAGVDGAMLRFKERQLARIEATYRADVALYMEALLFGEGRLLDEETSFSYRVTGLLHLLVISGSHIAMLVLAFKWLLSPLPFHRETKILLIVLIVTAFGWLTGFSPPVARAVLVADMVLILSLFGYSVRDPMRLLSWCGAGLLALQPYLLFNLGFQLTVGMTLFLIVTRALWTNVLSLAIYAQWVGLILLWHVQPVISVVAPLYNVVVAILLSWVIIPLALLSYLMPFYEPWLHPVLDGLHGTFSLHNMYKPWIPLHELTVWGSFGLASGLWVGLLLLERRRWIGWGVAFLTLGVVTWTAEYKEQGRVTFLDVGQGDAIVVETDGLTGVIDVGGVFHDPSVQKRSTFDPGADVVAPYLWKRGEREIDFLLLTHADHDHTGGLEGVLDSIQVKEVWLAAEATDLEKRNDLLAKLETRDVPVRYVRSGDRPYPWLWIVSPSERKADENANSVSAYLAVGGMTYLLTGDLPEAGEATLPTVDVDVFKLGHHGSDTSSSEALVNRIDPEWVVASVGRNNRYGHPHPDVLARLVGRRVLRTDEDGMIVCERGACRGIVETKVSR</sequence>
<accession>A0ABT2KVR1</accession>
<dbReference type="NCBIfam" id="TIGR00360">
    <property type="entry name" value="ComEC_N-term"/>
    <property type="match status" value="1"/>
</dbReference>
<evidence type="ECO:0000256" key="4">
    <source>
        <dbReference type="ARBA" id="ARBA00022989"/>
    </source>
</evidence>
<proteinExistence type="predicted"/>
<dbReference type="Gene3D" id="3.60.15.10">
    <property type="entry name" value="Ribonuclease Z/Hydroxyacylglutathione hydrolase-like"/>
    <property type="match status" value="1"/>
</dbReference>
<feature type="transmembrane region" description="Helical" evidence="6">
    <location>
        <begin position="354"/>
        <end position="377"/>
    </location>
</feature>
<evidence type="ECO:0000256" key="5">
    <source>
        <dbReference type="ARBA" id="ARBA00023136"/>
    </source>
</evidence>
<name>A0ABT2KVR1_9BACL</name>
<keyword evidence="4 6" id="KW-1133">Transmembrane helix</keyword>
<dbReference type="InterPro" id="IPR001279">
    <property type="entry name" value="Metallo-B-lactamas"/>
</dbReference>
<keyword evidence="5 6" id="KW-0472">Membrane</keyword>
<organism evidence="8 9">
    <name type="scientific">Exiguobacterium alkaliphilum</name>
    <dbReference type="NCBI Taxonomy" id="1428684"/>
    <lineage>
        <taxon>Bacteria</taxon>
        <taxon>Bacillati</taxon>
        <taxon>Bacillota</taxon>
        <taxon>Bacilli</taxon>
        <taxon>Bacillales</taxon>
        <taxon>Bacillales Family XII. Incertae Sedis</taxon>
        <taxon>Exiguobacterium</taxon>
    </lineage>
</organism>
<feature type="transmembrane region" description="Helical" evidence="6">
    <location>
        <begin position="434"/>
        <end position="451"/>
    </location>
</feature>
<feature type="domain" description="Metallo-beta-lactamase" evidence="7">
    <location>
        <begin position="466"/>
        <end position="664"/>
    </location>
</feature>
<dbReference type="SMART" id="SM00849">
    <property type="entry name" value="Lactamase_B"/>
    <property type="match status" value="1"/>
</dbReference>
<dbReference type="RefSeq" id="WP_034814814.1">
    <property type="nucleotide sequence ID" value="NZ_JANIEK010000002.1"/>
</dbReference>
<comment type="caution">
    <text evidence="8">The sequence shown here is derived from an EMBL/GenBank/DDBJ whole genome shotgun (WGS) entry which is preliminary data.</text>
</comment>
<evidence type="ECO:0000256" key="3">
    <source>
        <dbReference type="ARBA" id="ARBA00022692"/>
    </source>
</evidence>
<dbReference type="InterPro" id="IPR004477">
    <property type="entry name" value="ComEC_N"/>
</dbReference>
<keyword evidence="3 6" id="KW-0812">Transmembrane</keyword>
<evidence type="ECO:0000313" key="9">
    <source>
        <dbReference type="Proteomes" id="UP001206821"/>
    </source>
</evidence>
<dbReference type="PANTHER" id="PTHR30619:SF7">
    <property type="entry name" value="BETA-LACTAMASE DOMAIN PROTEIN"/>
    <property type="match status" value="1"/>
</dbReference>
<feature type="transmembrane region" description="Helical" evidence="6">
    <location>
        <begin position="6"/>
        <end position="31"/>
    </location>
</feature>
<dbReference type="InterPro" id="IPR035681">
    <property type="entry name" value="ComA-like_MBL"/>
</dbReference>
<dbReference type="Proteomes" id="UP001206821">
    <property type="component" value="Unassembled WGS sequence"/>
</dbReference>
<dbReference type="Pfam" id="PF03772">
    <property type="entry name" value="Competence"/>
    <property type="match status" value="1"/>
</dbReference>
<evidence type="ECO:0000259" key="7">
    <source>
        <dbReference type="SMART" id="SM00849"/>
    </source>
</evidence>
<evidence type="ECO:0000256" key="6">
    <source>
        <dbReference type="SAM" id="Phobius"/>
    </source>
</evidence>
<reference evidence="8 9" key="1">
    <citation type="submission" date="2022-07" db="EMBL/GenBank/DDBJ databases">
        <title>Genomic and pangenome structural analysis of the polyextremophile Exiguobacterium.</title>
        <authorList>
            <person name="Shen L."/>
        </authorList>
    </citation>
    <scope>NUCLEOTIDE SEQUENCE [LARGE SCALE GENOMIC DNA]</scope>
    <source>
        <strain evidence="8 9">12_1</strain>
    </source>
</reference>
<dbReference type="InterPro" id="IPR004797">
    <property type="entry name" value="Competence_ComEC/Rec2"/>
</dbReference>
<comment type="subcellular location">
    <subcellularLocation>
        <location evidence="1">Cell membrane</location>
        <topology evidence="1">Multi-pass membrane protein</topology>
    </subcellularLocation>
</comment>